<sequence>MISKTYKYRIIPIEHNCIGGKFQAIESKLASRPNQESTAITWHINHSSNNSYIVNGVSHHSPEHHRVLGNIQISPIADKMFEEALKVGKDVWEKEAFPQKYTIMNKKAIKKPDKGKTKIPNPPKNNIRSMTSTNEIPKNAVQYEYQGNQTKIPYY</sequence>
<gene>
    <name evidence="2" type="ORF">VP01_3230g7</name>
</gene>
<accession>A0A0L6UY62</accession>
<dbReference type="AlphaFoldDB" id="A0A0L6UY62"/>
<name>A0A0L6UY62_9BASI</name>
<feature type="region of interest" description="Disordered" evidence="1">
    <location>
        <begin position="110"/>
        <end position="131"/>
    </location>
</feature>
<evidence type="ECO:0000313" key="2">
    <source>
        <dbReference type="EMBL" id="KNZ53468.1"/>
    </source>
</evidence>
<evidence type="ECO:0000256" key="1">
    <source>
        <dbReference type="SAM" id="MobiDB-lite"/>
    </source>
</evidence>
<comment type="caution">
    <text evidence="2">The sequence shown here is derived from an EMBL/GenBank/DDBJ whole genome shotgun (WGS) entry which is preliminary data.</text>
</comment>
<organism evidence="2 3">
    <name type="scientific">Puccinia sorghi</name>
    <dbReference type="NCBI Taxonomy" id="27349"/>
    <lineage>
        <taxon>Eukaryota</taxon>
        <taxon>Fungi</taxon>
        <taxon>Dikarya</taxon>
        <taxon>Basidiomycota</taxon>
        <taxon>Pucciniomycotina</taxon>
        <taxon>Pucciniomycetes</taxon>
        <taxon>Pucciniales</taxon>
        <taxon>Pucciniaceae</taxon>
        <taxon>Puccinia</taxon>
    </lineage>
</organism>
<proteinExistence type="predicted"/>
<protein>
    <submittedName>
        <fullName evidence="2">Uncharacterized protein</fullName>
    </submittedName>
</protein>
<keyword evidence="3" id="KW-1185">Reference proteome</keyword>
<feature type="non-terminal residue" evidence="2">
    <location>
        <position position="155"/>
    </location>
</feature>
<dbReference type="EMBL" id="LAVV01008203">
    <property type="protein sequence ID" value="KNZ53468.1"/>
    <property type="molecule type" value="Genomic_DNA"/>
</dbReference>
<evidence type="ECO:0000313" key="3">
    <source>
        <dbReference type="Proteomes" id="UP000037035"/>
    </source>
</evidence>
<dbReference type="VEuPathDB" id="FungiDB:VP01_3230g7"/>
<dbReference type="Proteomes" id="UP000037035">
    <property type="component" value="Unassembled WGS sequence"/>
</dbReference>
<reference evidence="2 3" key="1">
    <citation type="submission" date="2015-08" db="EMBL/GenBank/DDBJ databases">
        <title>Next Generation Sequencing and Analysis of the Genome of Puccinia sorghi L Schw, the Causal Agent of Maize Common Rust.</title>
        <authorList>
            <person name="Rochi L."/>
            <person name="Burguener G."/>
            <person name="Darino M."/>
            <person name="Turjanski A."/>
            <person name="Kreff E."/>
            <person name="Dieguez M.J."/>
            <person name="Sacco F."/>
        </authorList>
    </citation>
    <scope>NUCLEOTIDE SEQUENCE [LARGE SCALE GENOMIC DNA]</scope>
    <source>
        <strain evidence="2 3">RO10H11247</strain>
    </source>
</reference>